<keyword evidence="3" id="KW-1185">Reference proteome</keyword>
<reference evidence="3" key="1">
    <citation type="submission" date="2016-10" db="EMBL/GenBank/DDBJ databases">
        <authorList>
            <person name="Varghese N."/>
            <person name="Submissions S."/>
        </authorList>
    </citation>
    <scope>NUCLEOTIDE SEQUENCE [LARGE SCALE GENOMIC DNA]</scope>
    <source>
        <strain evidence="3">DSM 27839</strain>
    </source>
</reference>
<sequence>MNNIHSEEPLDGKHWEWRQACQCAEVRVCSDIARNYGLSLIAEGLFRSIEEDISDDVLEHALEHIKQSFNTEAIHKECQDFLEKERKDAEHLSARTARLPSSHSRAWKRDDTRHVLGHHRYQLPVGQGGFHVGTLRNLGLDEAVWRSSLGDDAIPLADFMYVYDCGAIPIAGAVKAVRSIVCRRVSRRLDMLFVSHFDRDHICGIPHLLHPKKGLQVDTIVMPYLDDIERIIAFGRSAATSAEPRAERFYRDIVVDPIGTMTQFAPRQIVMVASGEEGDTDPGFFELPPTEPPRSDPDGPPWKINGAGSPRSGVPSARRTPEGAIVVQKVEFNIADGIEGGWLLKPHVKKAPLQDREAFCAAVEVMLKWPRGSFRKKAQSKEVRRLLVTKHRTTLSRAYAWAFGEKNETSMSLYSGPTKPEEAGAVVYKSKERDCARVGWLGTGDACLLDPQTVRKYQDHYSEELDWVTTFMLPHHGSAHNFDPDLPVVDAELWVAAAQPKNSTWKHPAPGIVKAIKASGAKFRKVDSSPNSLLVERMVVFWPG</sequence>
<organism evidence="2 3">
    <name type="scientific">Ruegeria halocynthiae</name>
    <dbReference type="NCBI Taxonomy" id="985054"/>
    <lineage>
        <taxon>Bacteria</taxon>
        <taxon>Pseudomonadati</taxon>
        <taxon>Pseudomonadota</taxon>
        <taxon>Alphaproteobacteria</taxon>
        <taxon>Rhodobacterales</taxon>
        <taxon>Roseobacteraceae</taxon>
        <taxon>Ruegeria</taxon>
    </lineage>
</organism>
<evidence type="ECO:0000313" key="2">
    <source>
        <dbReference type="EMBL" id="SDX03214.1"/>
    </source>
</evidence>
<dbReference type="OrthoDB" id="9815072at2"/>
<name>A0A1H2YF02_9RHOB</name>
<proteinExistence type="predicted"/>
<evidence type="ECO:0000313" key="3">
    <source>
        <dbReference type="Proteomes" id="UP000183400"/>
    </source>
</evidence>
<evidence type="ECO:0000256" key="1">
    <source>
        <dbReference type="SAM" id="MobiDB-lite"/>
    </source>
</evidence>
<dbReference type="SUPFAM" id="SSF56281">
    <property type="entry name" value="Metallo-hydrolase/oxidoreductase"/>
    <property type="match status" value="1"/>
</dbReference>
<gene>
    <name evidence="2" type="ORF">SAMN05444358_102245</name>
</gene>
<dbReference type="InterPro" id="IPR036866">
    <property type="entry name" value="RibonucZ/Hydroxyglut_hydro"/>
</dbReference>
<dbReference type="EMBL" id="FNNP01000002">
    <property type="protein sequence ID" value="SDX03214.1"/>
    <property type="molecule type" value="Genomic_DNA"/>
</dbReference>
<protein>
    <recommendedName>
        <fullName evidence="4">Metallo-beta-lactamase superfamily protein</fullName>
    </recommendedName>
</protein>
<evidence type="ECO:0008006" key="4">
    <source>
        <dbReference type="Google" id="ProtNLM"/>
    </source>
</evidence>
<dbReference type="AlphaFoldDB" id="A0A1H2YF02"/>
<dbReference type="RefSeq" id="WP_074736759.1">
    <property type="nucleotide sequence ID" value="NZ_FNNP01000002.1"/>
</dbReference>
<feature type="region of interest" description="Disordered" evidence="1">
    <location>
        <begin position="280"/>
        <end position="320"/>
    </location>
</feature>
<accession>A0A1H2YF02</accession>
<dbReference type="Gene3D" id="3.60.15.10">
    <property type="entry name" value="Ribonuclease Z/Hydroxyacylglutathione hydrolase-like"/>
    <property type="match status" value="1"/>
</dbReference>
<dbReference type="Proteomes" id="UP000183400">
    <property type="component" value="Unassembled WGS sequence"/>
</dbReference>